<comment type="caution">
    <text evidence="2">The sequence shown here is derived from an EMBL/GenBank/DDBJ whole genome shotgun (WGS) entry which is preliminary data.</text>
</comment>
<feature type="compositionally biased region" description="Low complexity" evidence="1">
    <location>
        <begin position="340"/>
        <end position="355"/>
    </location>
</feature>
<organism evidence="2 3">
    <name type="scientific">Yinghuangia aomiensis</name>
    <dbReference type="NCBI Taxonomy" id="676205"/>
    <lineage>
        <taxon>Bacteria</taxon>
        <taxon>Bacillati</taxon>
        <taxon>Actinomycetota</taxon>
        <taxon>Actinomycetes</taxon>
        <taxon>Kitasatosporales</taxon>
        <taxon>Streptomycetaceae</taxon>
        <taxon>Yinghuangia</taxon>
    </lineage>
</organism>
<feature type="region of interest" description="Disordered" evidence="1">
    <location>
        <begin position="72"/>
        <end position="110"/>
    </location>
</feature>
<gene>
    <name evidence="2" type="ORF">GCM10023205_18530</name>
</gene>
<name>A0ABP9H5F7_9ACTN</name>
<dbReference type="Proteomes" id="UP001500466">
    <property type="component" value="Unassembled WGS sequence"/>
</dbReference>
<sequence>MTWSSADSPGQSSLDTHNRWASWGRWERFQKPEALAASFLGSGRAEALGERFAATKEDRAFQRKLARRAGKDLSAAFDKRHRKPAATSSLRRQTEASTARETAGRAAAQAQSGFYASDEAAIVRDYLDAMIDRYGARDRNAPGLDMLEYARGLVDTAHGELHASAAAKVHWAAAEAHENVYARLAASSTDLAPGRERGWLQEAQRAERRGGPAAQDVVDATWATMVSAYEAEQTKGRTAREDIEARLRPDERRRAATAYMTTAHQVVTGVAAGNRDQSLTALLSAERAAAQRTLEALPAALPDEASVALGTALDAAAAAARASEAPTVSKPATTAAVPSAHTGRTAAAGRGLRTANDVRTLVVGSPEERGGPRSGPALGSAPAPDPGVKPAAETIRQAAKEL</sequence>
<evidence type="ECO:0000313" key="2">
    <source>
        <dbReference type="EMBL" id="GAA4956611.1"/>
    </source>
</evidence>
<proteinExistence type="predicted"/>
<evidence type="ECO:0000313" key="3">
    <source>
        <dbReference type="Proteomes" id="UP001500466"/>
    </source>
</evidence>
<protein>
    <recommendedName>
        <fullName evidence="4">Bartonella effector protein BID domain-containing protein</fullName>
    </recommendedName>
</protein>
<feature type="compositionally biased region" description="Low complexity" evidence="1">
    <location>
        <begin position="95"/>
        <end position="110"/>
    </location>
</feature>
<evidence type="ECO:0000256" key="1">
    <source>
        <dbReference type="SAM" id="MobiDB-lite"/>
    </source>
</evidence>
<reference evidence="3" key="1">
    <citation type="journal article" date="2019" name="Int. J. Syst. Evol. Microbiol.">
        <title>The Global Catalogue of Microorganisms (GCM) 10K type strain sequencing project: providing services to taxonomists for standard genome sequencing and annotation.</title>
        <authorList>
            <consortium name="The Broad Institute Genomics Platform"/>
            <consortium name="The Broad Institute Genome Sequencing Center for Infectious Disease"/>
            <person name="Wu L."/>
            <person name="Ma J."/>
        </authorList>
    </citation>
    <scope>NUCLEOTIDE SEQUENCE [LARGE SCALE GENOMIC DNA]</scope>
    <source>
        <strain evidence="3">JCM 17986</strain>
    </source>
</reference>
<evidence type="ECO:0008006" key="4">
    <source>
        <dbReference type="Google" id="ProtNLM"/>
    </source>
</evidence>
<dbReference type="RefSeq" id="WP_345674854.1">
    <property type="nucleotide sequence ID" value="NZ_BAABHS010000005.1"/>
</dbReference>
<keyword evidence="3" id="KW-1185">Reference proteome</keyword>
<feature type="region of interest" description="Disordered" evidence="1">
    <location>
        <begin position="322"/>
        <end position="402"/>
    </location>
</feature>
<accession>A0ABP9H5F7</accession>
<dbReference type="EMBL" id="BAABHS010000005">
    <property type="protein sequence ID" value="GAA4956611.1"/>
    <property type="molecule type" value="Genomic_DNA"/>
</dbReference>